<evidence type="ECO:0000256" key="3">
    <source>
        <dbReference type="ARBA" id="ARBA00022475"/>
    </source>
</evidence>
<dbReference type="RefSeq" id="WP_148063109.1">
    <property type="nucleotide sequence ID" value="NZ_VRYZ01000002.1"/>
</dbReference>
<dbReference type="InterPro" id="IPR011066">
    <property type="entry name" value="MscS_channel_C_sf"/>
</dbReference>
<dbReference type="InterPro" id="IPR049142">
    <property type="entry name" value="MS_channel_1st"/>
</dbReference>
<feature type="transmembrane region" description="Helical" evidence="7">
    <location>
        <begin position="162"/>
        <end position="182"/>
    </location>
</feature>
<evidence type="ECO:0000313" key="12">
    <source>
        <dbReference type="Proteomes" id="UP000321933"/>
    </source>
</evidence>
<feature type="transmembrane region" description="Helical" evidence="7">
    <location>
        <begin position="15"/>
        <end position="38"/>
    </location>
</feature>
<evidence type="ECO:0000313" key="11">
    <source>
        <dbReference type="EMBL" id="TXS93173.1"/>
    </source>
</evidence>
<dbReference type="OrthoDB" id="9775207at2"/>
<dbReference type="PROSITE" id="PS01246">
    <property type="entry name" value="UPF0003"/>
    <property type="match status" value="1"/>
</dbReference>
<evidence type="ECO:0000256" key="2">
    <source>
        <dbReference type="ARBA" id="ARBA00008017"/>
    </source>
</evidence>
<dbReference type="SUPFAM" id="SSF82861">
    <property type="entry name" value="Mechanosensitive channel protein MscS (YggB), transmembrane region"/>
    <property type="match status" value="1"/>
</dbReference>
<dbReference type="Pfam" id="PF21088">
    <property type="entry name" value="MS_channel_1st"/>
    <property type="match status" value="1"/>
</dbReference>
<comment type="similarity">
    <text evidence="2">Belongs to the MscS (TC 1.A.23) family.</text>
</comment>
<dbReference type="InterPro" id="IPR006686">
    <property type="entry name" value="MscS_channel_CS"/>
</dbReference>
<keyword evidence="4 7" id="KW-0812">Transmembrane</keyword>
<evidence type="ECO:0000259" key="10">
    <source>
        <dbReference type="Pfam" id="PF21088"/>
    </source>
</evidence>
<reference evidence="11 12" key="1">
    <citation type="submission" date="2019-08" db="EMBL/GenBank/DDBJ databases">
        <title>Parahaliea maris sp. nov., isolated from the surface seawater.</title>
        <authorList>
            <person name="Liu Y."/>
        </authorList>
    </citation>
    <scope>NUCLEOTIDE SEQUENCE [LARGE SCALE GENOMIC DNA]</scope>
    <source>
        <strain evidence="11 12">S2-26</strain>
    </source>
</reference>
<dbReference type="PANTHER" id="PTHR43634:SF2">
    <property type="entry name" value="LOW CONDUCTANCE MECHANOSENSITIVE CHANNEL YNAI"/>
    <property type="match status" value="1"/>
</dbReference>
<dbReference type="Pfam" id="PF00924">
    <property type="entry name" value="MS_channel_2nd"/>
    <property type="match status" value="1"/>
</dbReference>
<comment type="caution">
    <text evidence="11">The sequence shown here is derived from an EMBL/GenBank/DDBJ whole genome shotgun (WGS) entry which is preliminary data.</text>
</comment>
<dbReference type="AlphaFoldDB" id="A0A5C8ZX79"/>
<dbReference type="EMBL" id="VRYZ01000002">
    <property type="protein sequence ID" value="TXS93173.1"/>
    <property type="molecule type" value="Genomic_DNA"/>
</dbReference>
<feature type="transmembrane region" description="Helical" evidence="7">
    <location>
        <begin position="59"/>
        <end position="83"/>
    </location>
</feature>
<dbReference type="SUPFAM" id="SSF82689">
    <property type="entry name" value="Mechanosensitive channel protein MscS (YggB), C-terminal domain"/>
    <property type="match status" value="1"/>
</dbReference>
<feature type="domain" description="Mechanosensitive ion channel MscS C-terminal" evidence="9">
    <location>
        <begin position="262"/>
        <end position="345"/>
    </location>
</feature>
<dbReference type="GO" id="GO:0008381">
    <property type="term" value="F:mechanosensitive monoatomic ion channel activity"/>
    <property type="evidence" value="ECO:0007669"/>
    <property type="project" value="UniProtKB-ARBA"/>
</dbReference>
<dbReference type="Pfam" id="PF21082">
    <property type="entry name" value="MS_channel_3rd"/>
    <property type="match status" value="1"/>
</dbReference>
<dbReference type="InterPro" id="IPR023408">
    <property type="entry name" value="MscS_beta-dom_sf"/>
</dbReference>
<keyword evidence="5 7" id="KW-1133">Transmembrane helix</keyword>
<proteinExistence type="inferred from homology"/>
<evidence type="ECO:0000256" key="5">
    <source>
        <dbReference type="ARBA" id="ARBA00022989"/>
    </source>
</evidence>
<keyword evidence="6 7" id="KW-0472">Membrane</keyword>
<dbReference type="GO" id="GO:0005886">
    <property type="term" value="C:plasma membrane"/>
    <property type="evidence" value="ECO:0007669"/>
    <property type="project" value="UniProtKB-SubCell"/>
</dbReference>
<feature type="transmembrane region" description="Helical" evidence="7">
    <location>
        <begin position="95"/>
        <end position="114"/>
    </location>
</feature>
<dbReference type="InterPro" id="IPR006685">
    <property type="entry name" value="MscS_channel_2nd"/>
</dbReference>
<evidence type="ECO:0000256" key="7">
    <source>
        <dbReference type="SAM" id="Phobius"/>
    </source>
</evidence>
<protein>
    <submittedName>
        <fullName evidence="11">Mechanosensitive ion channel family protein</fullName>
    </submittedName>
</protein>
<sequence length="376" mass="41642">MEGLNDWLGAMQAEWLGYGPLVVSGGLVAVGLLLHMLLGFIVRRLHRVAGHSNNRWDDVVISALEVPLRLVLWVVVICLLLVLHTAGEGWRSFVFEAYDTALVLLLAWFLHRLVYYSEIELLSGDRGQKTSTDKATVHAIAKLLRITLWVLAALMALQSIGVSVSGLLAFGGIGGIAVGFAAKDLLANFFGAMTIFLDRPFAPGDWIRSPDREIEGTVEEISWRLTRIRTFDQRPLYVPNAVFSQIAVENPSRMLNRRIYETIGLRYQDSAAMGDVVAAVRSMLESHEEIDTGRTLIVNFVSFGASSLDFFVYAFTKTTVWVEYHRIKQEILLNILQIIHDHGADVAFPTRTLHLQQVEAEIAAGEGAAAEQDGGV</sequence>
<evidence type="ECO:0000259" key="9">
    <source>
        <dbReference type="Pfam" id="PF21082"/>
    </source>
</evidence>
<evidence type="ECO:0000256" key="1">
    <source>
        <dbReference type="ARBA" id="ARBA00004651"/>
    </source>
</evidence>
<dbReference type="SUPFAM" id="SSF50182">
    <property type="entry name" value="Sm-like ribonucleoproteins"/>
    <property type="match status" value="1"/>
</dbReference>
<name>A0A5C8ZX79_9GAMM</name>
<gene>
    <name evidence="11" type="ORF">FVW59_04790</name>
</gene>
<feature type="domain" description="Mechanosensitive ion channel MscS" evidence="8">
    <location>
        <begin position="184"/>
        <end position="253"/>
    </location>
</feature>
<dbReference type="InterPro" id="IPR045042">
    <property type="entry name" value="YnaI-like"/>
</dbReference>
<evidence type="ECO:0000259" key="8">
    <source>
        <dbReference type="Pfam" id="PF00924"/>
    </source>
</evidence>
<dbReference type="Gene3D" id="2.30.30.60">
    <property type="match status" value="1"/>
</dbReference>
<comment type="subcellular location">
    <subcellularLocation>
        <location evidence="1">Cell membrane</location>
        <topology evidence="1">Multi-pass membrane protein</topology>
    </subcellularLocation>
</comment>
<organism evidence="11 12">
    <name type="scientific">Parahaliea aestuarii</name>
    <dbReference type="NCBI Taxonomy" id="1852021"/>
    <lineage>
        <taxon>Bacteria</taxon>
        <taxon>Pseudomonadati</taxon>
        <taxon>Pseudomonadota</taxon>
        <taxon>Gammaproteobacteria</taxon>
        <taxon>Cellvibrionales</taxon>
        <taxon>Halieaceae</taxon>
        <taxon>Parahaliea</taxon>
    </lineage>
</organism>
<dbReference type="Gene3D" id="3.30.70.100">
    <property type="match status" value="1"/>
</dbReference>
<dbReference type="InterPro" id="IPR011014">
    <property type="entry name" value="MscS_channel_TM-2"/>
</dbReference>
<evidence type="ECO:0000256" key="6">
    <source>
        <dbReference type="ARBA" id="ARBA00023136"/>
    </source>
</evidence>
<feature type="domain" description="Mechanosensitive ion channel transmembrane helices 2/3" evidence="10">
    <location>
        <begin position="142"/>
        <end position="183"/>
    </location>
</feature>
<keyword evidence="3" id="KW-1003">Cell membrane</keyword>
<evidence type="ECO:0000256" key="4">
    <source>
        <dbReference type="ARBA" id="ARBA00022692"/>
    </source>
</evidence>
<dbReference type="PANTHER" id="PTHR43634">
    <property type="entry name" value="OW CONDUCTANCE MECHANOSENSITIVE CHANNEL"/>
    <property type="match status" value="1"/>
</dbReference>
<keyword evidence="12" id="KW-1185">Reference proteome</keyword>
<dbReference type="Proteomes" id="UP000321933">
    <property type="component" value="Unassembled WGS sequence"/>
</dbReference>
<accession>A0A5C8ZX79</accession>
<dbReference type="InterPro" id="IPR049278">
    <property type="entry name" value="MS_channel_C"/>
</dbReference>
<dbReference type="Gene3D" id="1.10.287.1260">
    <property type="match status" value="1"/>
</dbReference>
<dbReference type="InterPro" id="IPR010920">
    <property type="entry name" value="LSM_dom_sf"/>
</dbReference>